<dbReference type="PANTHER" id="PTHR11043">
    <property type="entry name" value="ZETA-COAT PROTEIN"/>
    <property type="match status" value="1"/>
</dbReference>
<reference evidence="17 21" key="1">
    <citation type="submission" date="2015-10" db="EMBL/GenBank/DDBJ databases">
        <title>Genome analyses suggest a sexual origin of heterokaryosis in a supposedly ancient asexual fungus.</title>
        <authorList>
            <person name="Ropars J."/>
            <person name="Sedzielewska K."/>
            <person name="Noel J."/>
            <person name="Charron P."/>
            <person name="Farinelli L."/>
            <person name="Marton T."/>
            <person name="Kruger M."/>
            <person name="Pelin A."/>
            <person name="Brachmann A."/>
            <person name="Corradi N."/>
        </authorList>
    </citation>
    <scope>NUCLEOTIDE SEQUENCE [LARGE SCALE GENOMIC DNA]</scope>
    <source>
        <strain evidence="17 21">A4</strain>
        <strain evidence="14 19">A5</strain>
        <strain evidence="16 20">C2</strain>
    </source>
</reference>
<dbReference type="OrthoDB" id="10249988at2759"/>
<evidence type="ECO:0000256" key="11">
    <source>
        <dbReference type="ARBA" id="ARBA00045555"/>
    </source>
</evidence>
<dbReference type="Pfam" id="PF01217">
    <property type="entry name" value="Clat_adaptor_s"/>
    <property type="match status" value="1"/>
</dbReference>
<dbReference type="Proteomes" id="UP000234323">
    <property type="component" value="Unassembled WGS sequence"/>
</dbReference>
<evidence type="ECO:0000256" key="10">
    <source>
        <dbReference type="ARBA" id="ARBA00023329"/>
    </source>
</evidence>
<evidence type="ECO:0000313" key="17">
    <source>
        <dbReference type="EMBL" id="PKY46290.1"/>
    </source>
</evidence>
<dbReference type="Proteomes" id="UP000232688">
    <property type="component" value="Unassembled WGS sequence"/>
</dbReference>
<dbReference type="Proteomes" id="UP000233469">
    <property type="component" value="Unassembled WGS sequence"/>
</dbReference>
<dbReference type="GO" id="GO:0030126">
    <property type="term" value="C:COPI vesicle coat"/>
    <property type="evidence" value="ECO:0007669"/>
    <property type="project" value="UniProtKB-UniRule"/>
</dbReference>
<dbReference type="InterPro" id="IPR039652">
    <property type="entry name" value="Coatomer_zeta"/>
</dbReference>
<keyword evidence="8 12" id="KW-0333">Golgi apparatus</keyword>
<evidence type="ECO:0000313" key="16">
    <source>
        <dbReference type="EMBL" id="PKK74586.1"/>
    </source>
</evidence>
<dbReference type="EMBL" id="LLXH01000492">
    <property type="protein sequence ID" value="PKC66035.1"/>
    <property type="molecule type" value="Genomic_DNA"/>
</dbReference>
<keyword evidence="9 12" id="KW-0472">Membrane</keyword>
<keyword evidence="7 12" id="KW-0653">Protein transport</keyword>
<sequence length="188" mass="21465">MVIQNCVYEVNLSLYTTTAVILLDSDGNRILGKYYGTKNPYPTIKEQKVFEKGLFEKTRRANGEIILYDNQVVLYRNSIDVFFYVVGSAEENELILSSILSAFYDSISSLLRHQVEKRTLVDNLDLVVLTLDETIDDGIVLETDSNVIVSRVSRLRTDTTDIPITEQTFIQVYNTARERVAERLLRGV</sequence>
<comment type="similarity">
    <text evidence="2 12">Belongs to the adaptor complexes small subunit family.</text>
</comment>
<dbReference type="GO" id="GO:0006891">
    <property type="term" value="P:intra-Golgi vesicle-mediated transport"/>
    <property type="evidence" value="ECO:0007669"/>
    <property type="project" value="TreeGrafter"/>
</dbReference>
<comment type="subcellular location">
    <subcellularLocation>
        <location evidence="12">Cytoplasm</location>
    </subcellularLocation>
    <subcellularLocation>
        <location evidence="1 12">Golgi apparatus membrane</location>
        <topology evidence="1 12">Peripheral membrane protein</topology>
        <orientation evidence="1 12">Cytoplasmic side</orientation>
    </subcellularLocation>
    <subcellularLocation>
        <location evidence="12">Cytoplasmic vesicle</location>
        <location evidence="12">COPI-coated vesicle membrane</location>
        <topology evidence="12">Peripheral membrane protein</topology>
        <orientation evidence="12">Cytoplasmic side</orientation>
    </subcellularLocation>
</comment>
<comment type="function">
    <text evidence="11">The coatomer is a cytosolic protein complex that binds to dilysine motifs and reversibly associates with Golgi non-clathrin-coated vesicles, which further mediate biosynthetic protein transport from the ER, via the Golgi up to the trans Golgi network. Coatomer complex is required for budding from Golgi membranes, and is essential for the retrograde Golgi-to-ER transport of dilysine-tagged proteins. The zeta subunit may be involved in regulating the coat assembly and, hence, the rate of biosynthetic protein transport due to its association-dissociation properties with the coatomer complex.</text>
</comment>
<evidence type="ECO:0000313" key="14">
    <source>
        <dbReference type="EMBL" id="PKC10242.1"/>
    </source>
</evidence>
<dbReference type="InterPro" id="IPR022775">
    <property type="entry name" value="AP_mu_sigma_su"/>
</dbReference>
<evidence type="ECO:0000256" key="4">
    <source>
        <dbReference type="ARBA" id="ARBA00022448"/>
    </source>
</evidence>
<keyword evidence="10 12" id="KW-0968">Cytoplasmic vesicle</keyword>
<name>A0A2I1GI32_9GLOM</name>
<dbReference type="PANTHER" id="PTHR11043:SF0">
    <property type="entry name" value="COATOMER SUBUNIT ZETA"/>
    <property type="match status" value="1"/>
</dbReference>
<comment type="subunit">
    <text evidence="3 12">Oligomeric complex that consists of at least the alpha, beta, beta', gamma, delta, epsilon and zeta subunits.</text>
</comment>
<evidence type="ECO:0000259" key="13">
    <source>
        <dbReference type="Pfam" id="PF01217"/>
    </source>
</evidence>
<keyword evidence="6 12" id="KW-0931">ER-Golgi transport</keyword>
<gene>
    <name evidence="15" type="ORF">RhiirA1_460280</name>
    <name evidence="17" type="ORF">RhiirA4_461122</name>
    <name evidence="14" type="ORF">RhiirA5_414617</name>
    <name evidence="16" type="ORF">RhiirC2_774603</name>
</gene>
<protein>
    <recommendedName>
        <fullName evidence="12">Coatomer subunit zeta</fullName>
    </recommendedName>
</protein>
<keyword evidence="4 12" id="KW-0813">Transport</keyword>
<evidence type="ECO:0000256" key="8">
    <source>
        <dbReference type="ARBA" id="ARBA00023034"/>
    </source>
</evidence>
<dbReference type="EMBL" id="LLXI01000443">
    <property type="protein sequence ID" value="PKY46290.1"/>
    <property type="molecule type" value="Genomic_DNA"/>
</dbReference>
<dbReference type="FunFam" id="3.30.450.60:FF:000013">
    <property type="entry name" value="Coatomer subunit zeta"/>
    <property type="match status" value="1"/>
</dbReference>
<evidence type="ECO:0000313" key="18">
    <source>
        <dbReference type="Proteomes" id="UP000232688"/>
    </source>
</evidence>
<evidence type="ECO:0000313" key="15">
    <source>
        <dbReference type="EMBL" id="PKC66035.1"/>
    </source>
</evidence>
<dbReference type="InterPro" id="IPR011012">
    <property type="entry name" value="Longin-like_dom_sf"/>
</dbReference>
<evidence type="ECO:0000256" key="12">
    <source>
        <dbReference type="RuleBase" id="RU366053"/>
    </source>
</evidence>
<dbReference type="SUPFAM" id="SSF64356">
    <property type="entry name" value="SNARE-like"/>
    <property type="match status" value="1"/>
</dbReference>
<evidence type="ECO:0000313" key="21">
    <source>
        <dbReference type="Proteomes" id="UP000234323"/>
    </source>
</evidence>
<dbReference type="GO" id="GO:0006890">
    <property type="term" value="P:retrograde vesicle-mediated transport, Golgi to endoplasmic reticulum"/>
    <property type="evidence" value="ECO:0007669"/>
    <property type="project" value="UniProtKB-UniRule"/>
</dbReference>
<keyword evidence="21" id="KW-1185">Reference proteome</keyword>
<feature type="domain" description="AP complex mu/sigma subunit" evidence="13">
    <location>
        <begin position="18"/>
        <end position="156"/>
    </location>
</feature>
<evidence type="ECO:0000256" key="3">
    <source>
        <dbReference type="ARBA" id="ARBA00011775"/>
    </source>
</evidence>
<evidence type="ECO:0000256" key="6">
    <source>
        <dbReference type="ARBA" id="ARBA00022892"/>
    </source>
</evidence>
<evidence type="ECO:0000256" key="9">
    <source>
        <dbReference type="ARBA" id="ARBA00023136"/>
    </source>
</evidence>
<dbReference type="CDD" id="cd14829">
    <property type="entry name" value="Zeta-COP"/>
    <property type="match status" value="1"/>
</dbReference>
<proteinExistence type="inferred from homology"/>
<evidence type="ECO:0000256" key="5">
    <source>
        <dbReference type="ARBA" id="ARBA00022490"/>
    </source>
</evidence>
<dbReference type="VEuPathDB" id="FungiDB:FUN_008873"/>
<dbReference type="VEuPathDB" id="FungiDB:RhiirFUN_007656"/>
<comment type="caution">
    <text evidence="17">The sequence shown here is derived from an EMBL/GenBank/DDBJ whole genome shotgun (WGS) entry which is preliminary data.</text>
</comment>
<evidence type="ECO:0000256" key="1">
    <source>
        <dbReference type="ARBA" id="ARBA00004255"/>
    </source>
</evidence>
<reference evidence="15 18" key="4">
    <citation type="submission" date="2017-10" db="EMBL/GenBank/DDBJ databases">
        <title>Genome analyses suggest a sexual origin of heterokaryosis in a supposedly ancient asexual fungus.</title>
        <authorList>
            <person name="Corradi N."/>
            <person name="Sedzielewska K."/>
            <person name="Noel J."/>
            <person name="Charron P."/>
            <person name="Farinelli L."/>
            <person name="Marton T."/>
            <person name="Kruger M."/>
            <person name="Pelin A."/>
            <person name="Brachmann A."/>
            <person name="Corradi N."/>
        </authorList>
    </citation>
    <scope>NUCLEOTIDE SEQUENCE [LARGE SCALE GENOMIC DNA]</scope>
    <source>
        <strain evidence="15 18">A1</strain>
    </source>
</reference>
<evidence type="ECO:0000313" key="20">
    <source>
        <dbReference type="Proteomes" id="UP000233469"/>
    </source>
</evidence>
<dbReference type="GO" id="GO:0006886">
    <property type="term" value="P:intracellular protein transport"/>
    <property type="evidence" value="ECO:0007669"/>
    <property type="project" value="TreeGrafter"/>
</dbReference>
<dbReference type="EMBL" id="LLXJ01000396">
    <property type="protein sequence ID" value="PKC10242.1"/>
    <property type="molecule type" value="Genomic_DNA"/>
</dbReference>
<evidence type="ECO:0000256" key="7">
    <source>
        <dbReference type="ARBA" id="ARBA00022927"/>
    </source>
</evidence>
<evidence type="ECO:0000313" key="19">
    <source>
        <dbReference type="Proteomes" id="UP000232722"/>
    </source>
</evidence>
<reference evidence="14 19" key="2">
    <citation type="submission" date="2017-09" db="EMBL/GenBank/DDBJ databases">
        <title>Extensive intraspecific genome diversity in a model arbuscular mycorrhizal fungus.</title>
        <authorList>
            <person name="Chen E.C."/>
            <person name="Morin E."/>
            <person name="Beaudet D."/>
            <person name="Noel J."/>
            <person name="Ndikumana S."/>
            <person name="Charron P."/>
            <person name="St-Onge C."/>
            <person name="Giorgi J."/>
            <person name="Grigoriev I.V."/>
            <person name="Roux C."/>
            <person name="Martin F.M."/>
            <person name="Corradi N."/>
        </authorList>
    </citation>
    <scope>NUCLEOTIDE SEQUENCE [LARGE SCALE GENOMIC DNA]</scope>
    <source>
        <strain evidence="14 19">A5</strain>
    </source>
</reference>
<dbReference type="Proteomes" id="UP000232722">
    <property type="component" value="Unassembled WGS sequence"/>
</dbReference>
<organism evidence="17 21">
    <name type="scientific">Rhizophagus irregularis</name>
    <dbReference type="NCBI Taxonomy" id="588596"/>
    <lineage>
        <taxon>Eukaryota</taxon>
        <taxon>Fungi</taxon>
        <taxon>Fungi incertae sedis</taxon>
        <taxon>Mucoromycota</taxon>
        <taxon>Glomeromycotina</taxon>
        <taxon>Glomeromycetes</taxon>
        <taxon>Glomerales</taxon>
        <taxon>Glomeraceae</taxon>
        <taxon>Rhizophagus</taxon>
    </lineage>
</organism>
<evidence type="ECO:0000256" key="2">
    <source>
        <dbReference type="ARBA" id="ARBA00006972"/>
    </source>
</evidence>
<dbReference type="GO" id="GO:0000139">
    <property type="term" value="C:Golgi membrane"/>
    <property type="evidence" value="ECO:0007669"/>
    <property type="project" value="UniProtKB-SubCell"/>
</dbReference>
<dbReference type="EMBL" id="LLXL01000295">
    <property type="protein sequence ID" value="PKK74586.1"/>
    <property type="molecule type" value="Genomic_DNA"/>
</dbReference>
<dbReference type="Gene3D" id="3.30.450.60">
    <property type="match status" value="1"/>
</dbReference>
<dbReference type="AlphaFoldDB" id="A0A2I1GI32"/>
<reference evidence="18 20" key="3">
    <citation type="submission" date="2017-10" db="EMBL/GenBank/DDBJ databases">
        <title>Extensive intraspecific genome diversity in a model arbuscular mycorrhizal fungus.</title>
        <authorList>
            <person name="Chen E.C.H."/>
            <person name="Morin E."/>
            <person name="Baudet D."/>
            <person name="Noel J."/>
            <person name="Ndikumana S."/>
            <person name="Charron P."/>
            <person name="St-Onge C."/>
            <person name="Giorgi J."/>
            <person name="Grigoriev I.V."/>
            <person name="Roux C."/>
            <person name="Martin F.M."/>
            <person name="Corradi N."/>
        </authorList>
    </citation>
    <scope>NUCLEOTIDE SEQUENCE [LARGE SCALE GENOMIC DNA]</scope>
    <source>
        <strain evidence="15 18">A1</strain>
        <strain evidence="16 20">C2</strain>
    </source>
</reference>
<keyword evidence="5 12" id="KW-0963">Cytoplasm</keyword>
<accession>A0A2I1GI32</accession>
<dbReference type="VEuPathDB" id="FungiDB:RhiirA1_460280"/>